<dbReference type="PROSITE" id="PS51186">
    <property type="entry name" value="GNAT"/>
    <property type="match status" value="1"/>
</dbReference>
<dbReference type="InterPro" id="IPR016181">
    <property type="entry name" value="Acyl_CoA_acyltransferase"/>
</dbReference>
<reference evidence="7 8" key="1">
    <citation type="submission" date="2012-05" db="EMBL/GenBank/DDBJ databases">
        <authorList>
            <person name="Weinstock G."/>
            <person name="Sodergren E."/>
            <person name="Lobos E.A."/>
            <person name="Fulton L."/>
            <person name="Fulton R."/>
            <person name="Courtney L."/>
            <person name="Fronick C."/>
            <person name="O'Laughlin M."/>
            <person name="Godfrey J."/>
            <person name="Wilson R.M."/>
            <person name="Miner T."/>
            <person name="Farmer C."/>
            <person name="Delehaunty K."/>
            <person name="Cordes M."/>
            <person name="Minx P."/>
            <person name="Tomlinson C."/>
            <person name="Chen J."/>
            <person name="Wollam A."/>
            <person name="Pepin K.H."/>
            <person name="Bhonagiri V."/>
            <person name="Zhang X."/>
            <person name="Suruliraj S."/>
            <person name="Warren W."/>
            <person name="Mitreva M."/>
            <person name="Mardis E.R."/>
            <person name="Wilson R.K."/>
        </authorList>
    </citation>
    <scope>NUCLEOTIDE SEQUENCE [LARGE SCALE GENOMIC DNA]</scope>
    <source>
        <strain evidence="7 8">DSM 1785</strain>
    </source>
</reference>
<comment type="similarity">
    <text evidence="1 5">Belongs to the acetyltransferase family. RimI subfamily.</text>
</comment>
<comment type="catalytic activity">
    <reaction evidence="5">
        <text>N-terminal L-alanyl-[ribosomal protein bS18] + acetyl-CoA = N-terminal N(alpha)-acetyl-L-alanyl-[ribosomal protein bS18] + CoA + H(+)</text>
        <dbReference type="Rhea" id="RHEA:43756"/>
        <dbReference type="Rhea" id="RHEA-COMP:10676"/>
        <dbReference type="Rhea" id="RHEA-COMP:10677"/>
        <dbReference type="ChEBI" id="CHEBI:15378"/>
        <dbReference type="ChEBI" id="CHEBI:57287"/>
        <dbReference type="ChEBI" id="CHEBI:57288"/>
        <dbReference type="ChEBI" id="CHEBI:64718"/>
        <dbReference type="ChEBI" id="CHEBI:83683"/>
        <dbReference type="EC" id="2.3.1.266"/>
    </reaction>
</comment>
<name>L1Q3L8_9CLOT</name>
<evidence type="ECO:0000259" key="6">
    <source>
        <dbReference type="PROSITE" id="PS51186"/>
    </source>
</evidence>
<dbReference type="PATRIC" id="fig|545697.3.peg.3265"/>
<dbReference type="PANTHER" id="PTHR43420:SF44">
    <property type="entry name" value="ACETYLTRANSFERASE YPEA"/>
    <property type="match status" value="1"/>
</dbReference>
<dbReference type="EC" id="2.3.1.266" evidence="5"/>
<dbReference type="AlphaFoldDB" id="L1Q3L8"/>
<evidence type="ECO:0000256" key="2">
    <source>
        <dbReference type="ARBA" id="ARBA00022490"/>
    </source>
</evidence>
<keyword evidence="8" id="KW-1185">Reference proteome</keyword>
<feature type="domain" description="N-acetyltransferase" evidence="6">
    <location>
        <begin position="3"/>
        <end position="149"/>
    </location>
</feature>
<evidence type="ECO:0000256" key="3">
    <source>
        <dbReference type="ARBA" id="ARBA00022679"/>
    </source>
</evidence>
<dbReference type="InterPro" id="IPR000182">
    <property type="entry name" value="GNAT_dom"/>
</dbReference>
<dbReference type="InterPro" id="IPR006464">
    <property type="entry name" value="AcTrfase_RimI/Ard1"/>
</dbReference>
<dbReference type="Gene3D" id="3.40.630.30">
    <property type="match status" value="1"/>
</dbReference>
<dbReference type="OrthoDB" id="9794566at2"/>
<evidence type="ECO:0000256" key="1">
    <source>
        <dbReference type="ARBA" id="ARBA00005395"/>
    </source>
</evidence>
<comment type="caution">
    <text evidence="7">The sequence shown here is derived from an EMBL/GenBank/DDBJ whole genome shotgun (WGS) entry which is preliminary data.</text>
</comment>
<comment type="function">
    <text evidence="5">Acetylates the N-terminal alanine of ribosomal protein bS18.</text>
</comment>
<dbReference type="GO" id="GO:0008999">
    <property type="term" value="F:protein-N-terminal-alanine acetyltransferase activity"/>
    <property type="evidence" value="ECO:0007669"/>
    <property type="project" value="UniProtKB-EC"/>
</dbReference>
<dbReference type="Pfam" id="PF00583">
    <property type="entry name" value="Acetyltransf_1"/>
    <property type="match status" value="1"/>
</dbReference>
<dbReference type="SUPFAM" id="SSF55729">
    <property type="entry name" value="Acyl-CoA N-acyltransferases (Nat)"/>
    <property type="match status" value="1"/>
</dbReference>
<protein>
    <recommendedName>
        <fullName evidence="5">[Ribosomal protein bS18]-alanine N-acetyltransferase</fullName>
        <ecNumber evidence="5">2.3.1.266</ecNumber>
    </recommendedName>
</protein>
<proteinExistence type="inferred from homology"/>
<dbReference type="STRING" id="545697.HMPREF0216_03342"/>
<keyword evidence="2 5" id="KW-0963">Cytoplasm</keyword>
<dbReference type="GO" id="GO:0005737">
    <property type="term" value="C:cytoplasm"/>
    <property type="evidence" value="ECO:0007669"/>
    <property type="project" value="UniProtKB-SubCell"/>
</dbReference>
<dbReference type="CDD" id="cd04301">
    <property type="entry name" value="NAT_SF"/>
    <property type="match status" value="1"/>
</dbReference>
<gene>
    <name evidence="7" type="ORF">HMPREF0216_03342</name>
</gene>
<dbReference type="eggNOG" id="COG0456">
    <property type="taxonomic scope" value="Bacteria"/>
</dbReference>
<evidence type="ECO:0000256" key="5">
    <source>
        <dbReference type="RuleBase" id="RU363094"/>
    </source>
</evidence>
<keyword evidence="3 7" id="KW-0808">Transferase</keyword>
<dbReference type="HOGENOM" id="CLU_013985_23_3_9"/>
<evidence type="ECO:0000313" key="8">
    <source>
        <dbReference type="Proteomes" id="UP000010420"/>
    </source>
</evidence>
<evidence type="ECO:0000313" key="7">
    <source>
        <dbReference type="EMBL" id="EKY22202.1"/>
    </source>
</evidence>
<accession>L1Q3L8</accession>
<dbReference type="PANTHER" id="PTHR43420">
    <property type="entry name" value="ACETYLTRANSFERASE"/>
    <property type="match status" value="1"/>
</dbReference>
<organism evidence="7 8">
    <name type="scientific">Clostridium celatum DSM 1785</name>
    <dbReference type="NCBI Taxonomy" id="545697"/>
    <lineage>
        <taxon>Bacteria</taxon>
        <taxon>Bacillati</taxon>
        <taxon>Bacillota</taxon>
        <taxon>Clostridia</taxon>
        <taxon>Eubacteriales</taxon>
        <taxon>Clostridiaceae</taxon>
        <taxon>Clostridium</taxon>
    </lineage>
</organism>
<dbReference type="Proteomes" id="UP000010420">
    <property type="component" value="Unassembled WGS sequence"/>
</dbReference>
<comment type="subcellular location">
    <subcellularLocation>
        <location evidence="5">Cytoplasm</location>
    </subcellularLocation>
</comment>
<evidence type="ECO:0000256" key="4">
    <source>
        <dbReference type="ARBA" id="ARBA00023315"/>
    </source>
</evidence>
<dbReference type="NCBIfam" id="TIGR01575">
    <property type="entry name" value="rimI"/>
    <property type="match status" value="1"/>
</dbReference>
<sequence>MKIDYSLMDASHINGVYQLSKECFAIPWTLDSINNELNNPLAKYVIAQDLSTNEVIGFVGMWIIAGEGDITNIAVNSSYRKQGIASNLFSKLIEFSKEFNCTDITLEVRASNTPAQNLYKKFGFQEEGIRKKYYSDNGEDAIIMWKRNII</sequence>
<dbReference type="EMBL" id="AMEZ01000134">
    <property type="protein sequence ID" value="EKY22202.1"/>
    <property type="molecule type" value="Genomic_DNA"/>
</dbReference>
<keyword evidence="4" id="KW-0012">Acyltransferase</keyword>
<dbReference type="RefSeq" id="WP_005216216.1">
    <property type="nucleotide sequence ID" value="NZ_KB291715.1"/>
</dbReference>
<dbReference type="InterPro" id="IPR050680">
    <property type="entry name" value="YpeA/RimI_acetyltransf"/>
</dbReference>